<protein>
    <recommendedName>
        <fullName evidence="4">EamA domain-containing protein</fullName>
    </recommendedName>
</protein>
<dbReference type="InterPro" id="IPR037185">
    <property type="entry name" value="EmrE-like"/>
</dbReference>
<dbReference type="EMBL" id="CP089982">
    <property type="protein sequence ID" value="WXA91384.1"/>
    <property type="molecule type" value="Genomic_DNA"/>
</dbReference>
<dbReference type="RefSeq" id="WP_394842004.1">
    <property type="nucleotide sequence ID" value="NZ_CP089982.1"/>
</dbReference>
<feature type="transmembrane region" description="Helical" evidence="1">
    <location>
        <begin position="37"/>
        <end position="58"/>
    </location>
</feature>
<feature type="transmembrane region" description="Helical" evidence="1">
    <location>
        <begin position="151"/>
        <end position="170"/>
    </location>
</feature>
<organism evidence="2 3">
    <name type="scientific">Pendulispora brunnea</name>
    <dbReference type="NCBI Taxonomy" id="2905690"/>
    <lineage>
        <taxon>Bacteria</taxon>
        <taxon>Pseudomonadati</taxon>
        <taxon>Myxococcota</taxon>
        <taxon>Myxococcia</taxon>
        <taxon>Myxococcales</taxon>
        <taxon>Sorangiineae</taxon>
        <taxon>Pendulisporaceae</taxon>
        <taxon>Pendulispora</taxon>
    </lineage>
</organism>
<evidence type="ECO:0000313" key="3">
    <source>
        <dbReference type="Proteomes" id="UP001379533"/>
    </source>
</evidence>
<keyword evidence="1" id="KW-0812">Transmembrane</keyword>
<name>A0ABZ2JZZ5_9BACT</name>
<evidence type="ECO:0000313" key="2">
    <source>
        <dbReference type="EMBL" id="WXA91384.1"/>
    </source>
</evidence>
<dbReference type="SUPFAM" id="SSF103481">
    <property type="entry name" value="Multidrug resistance efflux transporter EmrE"/>
    <property type="match status" value="1"/>
</dbReference>
<sequence length="182" mass="19481">MALHMLAPHRLGLLLVAAAAVLWSTAGYFTRAVPLDIAALLFWRGLFGAMTSFVFILAKERRDTLRAFAAMGRIGLLFCLLSSCGMACFVASLTLSGEPALCLRLAGERTGRGDAHCFRRLQAAQTALIGALETALAPLWVWLAFGETPQGATMLGGVLVLCAVIGSVVWERRGREACLEVT</sequence>
<keyword evidence="1" id="KW-0472">Membrane</keyword>
<reference evidence="2 3" key="1">
    <citation type="submission" date="2021-12" db="EMBL/GenBank/DDBJ databases">
        <title>Discovery of the Pendulisporaceae a myxobacterial family with distinct sporulation behavior and unique specialized metabolism.</title>
        <authorList>
            <person name="Garcia R."/>
            <person name="Popoff A."/>
            <person name="Bader C.D."/>
            <person name="Loehr J."/>
            <person name="Walesch S."/>
            <person name="Walt C."/>
            <person name="Boldt J."/>
            <person name="Bunk B."/>
            <person name="Haeckl F.J.F.P.J."/>
            <person name="Gunesch A.P."/>
            <person name="Birkelbach J."/>
            <person name="Nuebel U."/>
            <person name="Pietschmann T."/>
            <person name="Bach T."/>
            <person name="Mueller R."/>
        </authorList>
    </citation>
    <scope>NUCLEOTIDE SEQUENCE [LARGE SCALE GENOMIC DNA]</scope>
    <source>
        <strain evidence="2 3">MSr12523</strain>
    </source>
</reference>
<proteinExistence type="predicted"/>
<evidence type="ECO:0008006" key="4">
    <source>
        <dbReference type="Google" id="ProtNLM"/>
    </source>
</evidence>
<feature type="transmembrane region" description="Helical" evidence="1">
    <location>
        <begin position="70"/>
        <end position="95"/>
    </location>
</feature>
<dbReference type="Proteomes" id="UP001379533">
    <property type="component" value="Chromosome"/>
</dbReference>
<keyword evidence="1" id="KW-1133">Transmembrane helix</keyword>
<evidence type="ECO:0000256" key="1">
    <source>
        <dbReference type="SAM" id="Phobius"/>
    </source>
</evidence>
<gene>
    <name evidence="2" type="ORF">LZC95_33625</name>
</gene>
<accession>A0ABZ2JZZ5</accession>
<keyword evidence="3" id="KW-1185">Reference proteome</keyword>